<proteinExistence type="predicted"/>
<protein>
    <submittedName>
        <fullName evidence="1">Polyketide cyclase/dehydrase/lipid transport protein</fullName>
    </submittedName>
</protein>
<dbReference type="EMBL" id="VLKU01000016">
    <property type="protein sequence ID" value="TWI28177.1"/>
    <property type="molecule type" value="Genomic_DNA"/>
</dbReference>
<accession>A0A562N7R2</accession>
<dbReference type="Gene3D" id="3.30.530.20">
    <property type="match status" value="1"/>
</dbReference>
<dbReference type="SUPFAM" id="SSF55961">
    <property type="entry name" value="Bet v1-like"/>
    <property type="match status" value="1"/>
</dbReference>
<dbReference type="Pfam" id="PF10604">
    <property type="entry name" value="Polyketide_cyc2"/>
    <property type="match status" value="1"/>
</dbReference>
<dbReference type="InterPro" id="IPR023393">
    <property type="entry name" value="START-like_dom_sf"/>
</dbReference>
<reference evidence="1 2" key="1">
    <citation type="journal article" date="2015" name="Stand. Genomic Sci.">
        <title>Genomic Encyclopedia of Bacterial and Archaeal Type Strains, Phase III: the genomes of soil and plant-associated and newly described type strains.</title>
        <authorList>
            <person name="Whitman W.B."/>
            <person name="Woyke T."/>
            <person name="Klenk H.P."/>
            <person name="Zhou Y."/>
            <person name="Lilburn T.G."/>
            <person name="Beck B.J."/>
            <person name="De Vos P."/>
            <person name="Vandamme P."/>
            <person name="Eisen J.A."/>
            <person name="Garrity G."/>
            <person name="Hugenholtz P."/>
            <person name="Kyrpides N.C."/>
        </authorList>
    </citation>
    <scope>NUCLEOTIDE SEQUENCE [LARGE SCALE GENOMIC DNA]</scope>
    <source>
        <strain evidence="1 2">CGMCC 1.5364</strain>
    </source>
</reference>
<organism evidence="1 2">
    <name type="scientific">Paracoccus sulfuroxidans</name>
    <dbReference type="NCBI Taxonomy" id="384678"/>
    <lineage>
        <taxon>Bacteria</taxon>
        <taxon>Pseudomonadati</taxon>
        <taxon>Pseudomonadota</taxon>
        <taxon>Alphaproteobacteria</taxon>
        <taxon>Rhodobacterales</taxon>
        <taxon>Paracoccaceae</taxon>
        <taxon>Paracoccus</taxon>
    </lineage>
</organism>
<sequence length="150" mass="16514">MFTWTYSETVTTPASADQIWARWADAANWPDWDSEVEWVRLNGPFVEGTTGKMKPSGGPEVAFELTEVTPNVSFTDTARLPLTKMVFTHEYLPQEDGARAQIRHSVTLTGLLAPLFGKVIGTKIKAHLAGAMEMLSSRAMAEPGRISETT</sequence>
<dbReference type="Proteomes" id="UP000316225">
    <property type="component" value="Unassembled WGS sequence"/>
</dbReference>
<dbReference type="OrthoDB" id="9810827at2"/>
<dbReference type="InterPro" id="IPR019587">
    <property type="entry name" value="Polyketide_cyclase/dehydratase"/>
</dbReference>
<gene>
    <name evidence="1" type="ORF">IQ24_03794</name>
</gene>
<name>A0A562N7R2_9RHOB</name>
<comment type="caution">
    <text evidence="1">The sequence shown here is derived from an EMBL/GenBank/DDBJ whole genome shotgun (WGS) entry which is preliminary data.</text>
</comment>
<dbReference type="RefSeq" id="WP_145399918.1">
    <property type="nucleotide sequence ID" value="NZ_VLKU01000016.1"/>
</dbReference>
<keyword evidence="2" id="KW-1185">Reference proteome</keyword>
<evidence type="ECO:0000313" key="1">
    <source>
        <dbReference type="EMBL" id="TWI28177.1"/>
    </source>
</evidence>
<dbReference type="AlphaFoldDB" id="A0A562N7R2"/>
<evidence type="ECO:0000313" key="2">
    <source>
        <dbReference type="Proteomes" id="UP000316225"/>
    </source>
</evidence>